<gene>
    <name evidence="3" type="ORF">ABSH63_13010</name>
</gene>
<organism evidence="3 4">
    <name type="scientific">Sinimarinibacterium thermocellulolyticum</name>
    <dbReference type="NCBI Taxonomy" id="3170016"/>
    <lineage>
        <taxon>Bacteria</taxon>
        <taxon>Pseudomonadati</taxon>
        <taxon>Pseudomonadota</taxon>
        <taxon>Gammaproteobacteria</taxon>
        <taxon>Nevskiales</taxon>
        <taxon>Nevskiaceae</taxon>
        <taxon>Sinimarinibacterium</taxon>
    </lineage>
</organism>
<evidence type="ECO:0000313" key="3">
    <source>
        <dbReference type="EMBL" id="MES0874918.1"/>
    </source>
</evidence>
<dbReference type="SMART" id="SM00267">
    <property type="entry name" value="GGDEF"/>
    <property type="match status" value="1"/>
</dbReference>
<evidence type="ECO:0000259" key="2">
    <source>
        <dbReference type="SMART" id="SM00267"/>
    </source>
</evidence>
<reference evidence="3 4" key="1">
    <citation type="submission" date="2024-06" db="EMBL/GenBank/DDBJ databases">
        <authorList>
            <person name="Li Z."/>
            <person name="Jiang Y."/>
        </authorList>
    </citation>
    <scope>NUCLEOTIDE SEQUENCE [LARGE SCALE GENOMIC DNA]</scope>
    <source>
        <strain evidence="3 4">HSW-8</strain>
    </source>
</reference>
<evidence type="ECO:0000313" key="4">
    <source>
        <dbReference type="Proteomes" id="UP001465331"/>
    </source>
</evidence>
<keyword evidence="1" id="KW-0812">Transmembrane</keyword>
<feature type="transmembrane region" description="Helical" evidence="1">
    <location>
        <begin position="12"/>
        <end position="34"/>
    </location>
</feature>
<dbReference type="Gene3D" id="3.30.70.270">
    <property type="match status" value="1"/>
</dbReference>
<evidence type="ECO:0000256" key="1">
    <source>
        <dbReference type="SAM" id="Phobius"/>
    </source>
</evidence>
<comment type="caution">
    <text evidence="3">The sequence shown here is derived from an EMBL/GenBank/DDBJ whole genome shotgun (WGS) entry which is preliminary data.</text>
</comment>
<dbReference type="NCBIfam" id="TIGR00254">
    <property type="entry name" value="GGDEF"/>
    <property type="match status" value="1"/>
</dbReference>
<dbReference type="SUPFAM" id="SSF55073">
    <property type="entry name" value="Nucleotide cyclase"/>
    <property type="match status" value="1"/>
</dbReference>
<dbReference type="RefSeq" id="WP_352890301.1">
    <property type="nucleotide sequence ID" value="NZ_JBEPIJ010000017.1"/>
</dbReference>
<keyword evidence="4" id="KW-1185">Reference proteome</keyword>
<proteinExistence type="predicted"/>
<dbReference type="InterPro" id="IPR029787">
    <property type="entry name" value="Nucleotide_cyclase"/>
</dbReference>
<dbReference type="InterPro" id="IPR000160">
    <property type="entry name" value="GGDEF_dom"/>
</dbReference>
<sequence>MIAELLAGARPGVVLLLGTGGLVALGIGLIALAAQRSRLRVRREARQRQRALEERARMLALYDGPTMMRNRASFQQEIVGLIQRCERSGQQFDLFYGNLRFPGLHDEAALHEAMRLLAQRLQPLTRSADLLARYGKTEFALLRPRLHQADVPRALREQLLAACTLPLQVGDEVVHAQAHVGTASFPRDGRHSRLLLQAAARSDSTAAPLIAEEGMADEQAA</sequence>
<name>A0ABV2ACF6_9GAMM</name>
<keyword evidence="1" id="KW-1133">Transmembrane helix</keyword>
<keyword evidence="1" id="KW-0472">Membrane</keyword>
<feature type="domain" description="GGDEF" evidence="2">
    <location>
        <begin position="49"/>
        <end position="211"/>
    </location>
</feature>
<protein>
    <submittedName>
        <fullName evidence="3">GGDEF domain-containing protein</fullName>
    </submittedName>
</protein>
<dbReference type="Proteomes" id="UP001465331">
    <property type="component" value="Unassembled WGS sequence"/>
</dbReference>
<accession>A0ABV2ACF6</accession>
<dbReference type="PANTHER" id="PTHR44757:SF2">
    <property type="entry name" value="BIOFILM ARCHITECTURE MAINTENANCE PROTEIN MBAA"/>
    <property type="match status" value="1"/>
</dbReference>
<dbReference type="Pfam" id="PF00990">
    <property type="entry name" value="GGDEF"/>
    <property type="match status" value="1"/>
</dbReference>
<dbReference type="EMBL" id="JBEPIJ010000017">
    <property type="protein sequence ID" value="MES0874918.1"/>
    <property type="molecule type" value="Genomic_DNA"/>
</dbReference>
<dbReference type="PANTHER" id="PTHR44757">
    <property type="entry name" value="DIGUANYLATE CYCLASE DGCP"/>
    <property type="match status" value="1"/>
</dbReference>
<dbReference type="InterPro" id="IPR052155">
    <property type="entry name" value="Biofilm_reg_signaling"/>
</dbReference>
<dbReference type="InterPro" id="IPR043128">
    <property type="entry name" value="Rev_trsase/Diguanyl_cyclase"/>
</dbReference>